<organism evidence="2 3">
    <name type="scientific">Methylomonas defluvii</name>
    <dbReference type="NCBI Taxonomy" id="3045149"/>
    <lineage>
        <taxon>Bacteria</taxon>
        <taxon>Pseudomonadati</taxon>
        <taxon>Pseudomonadota</taxon>
        <taxon>Gammaproteobacteria</taxon>
        <taxon>Methylococcales</taxon>
        <taxon>Methylococcaceae</taxon>
        <taxon>Methylomonas</taxon>
    </lineage>
</organism>
<keyword evidence="3" id="KW-1185">Reference proteome</keyword>
<dbReference type="SUPFAM" id="SSF48403">
    <property type="entry name" value="Ankyrin repeat"/>
    <property type="match status" value="1"/>
</dbReference>
<evidence type="ECO:0000313" key="2">
    <source>
        <dbReference type="EMBL" id="MDX8128224.1"/>
    </source>
</evidence>
<evidence type="ECO:0000256" key="1">
    <source>
        <dbReference type="SAM" id="SignalP"/>
    </source>
</evidence>
<proteinExistence type="predicted"/>
<sequence>MNEILSKIVRCDALRIVAMLATLSVLQVGSACAVDVVQARKDLQQMGVEYTAQQFATSAGAGDMAAVRLFLDAGMDINAGDSAALGLAAGRGRTEMVELLLANGAKPTANALQFARTRGHWEIADMLVRAGAKE</sequence>
<evidence type="ECO:0000313" key="3">
    <source>
        <dbReference type="Proteomes" id="UP001284537"/>
    </source>
</evidence>
<feature type="chain" id="PRO_5047259101" evidence="1">
    <location>
        <begin position="34"/>
        <end position="134"/>
    </location>
</feature>
<dbReference type="RefSeq" id="WP_319961884.1">
    <property type="nucleotide sequence ID" value="NZ_JAXARY010000011.1"/>
</dbReference>
<dbReference type="Proteomes" id="UP001284537">
    <property type="component" value="Unassembled WGS sequence"/>
</dbReference>
<comment type="caution">
    <text evidence="2">The sequence shown here is derived from an EMBL/GenBank/DDBJ whole genome shotgun (WGS) entry which is preliminary data.</text>
</comment>
<gene>
    <name evidence="2" type="ORF">QLH52_13085</name>
</gene>
<protein>
    <submittedName>
        <fullName evidence="2">Ankyrin repeat domain-containing protein</fullName>
    </submittedName>
</protein>
<feature type="signal peptide" evidence="1">
    <location>
        <begin position="1"/>
        <end position="33"/>
    </location>
</feature>
<dbReference type="Pfam" id="PF12796">
    <property type="entry name" value="Ank_2"/>
    <property type="match status" value="1"/>
</dbReference>
<reference evidence="2 3" key="1">
    <citation type="submission" date="2023-11" db="EMBL/GenBank/DDBJ databases">
        <authorList>
            <person name="Ouyang M.-Y."/>
        </authorList>
    </citation>
    <scope>NUCLEOTIDE SEQUENCE [LARGE SCALE GENOMIC DNA]</scope>
    <source>
        <strain evidence="2 3">OY6</strain>
    </source>
</reference>
<dbReference type="Gene3D" id="1.25.40.20">
    <property type="entry name" value="Ankyrin repeat-containing domain"/>
    <property type="match status" value="1"/>
</dbReference>
<dbReference type="PROSITE" id="PS51257">
    <property type="entry name" value="PROKAR_LIPOPROTEIN"/>
    <property type="match status" value="1"/>
</dbReference>
<dbReference type="InterPro" id="IPR036770">
    <property type="entry name" value="Ankyrin_rpt-contain_sf"/>
</dbReference>
<dbReference type="InterPro" id="IPR002110">
    <property type="entry name" value="Ankyrin_rpt"/>
</dbReference>
<accession>A0ABU4UFF9</accession>
<keyword evidence="1" id="KW-0732">Signal</keyword>
<dbReference type="EMBL" id="JAXARY010000011">
    <property type="protein sequence ID" value="MDX8128224.1"/>
    <property type="molecule type" value="Genomic_DNA"/>
</dbReference>
<name>A0ABU4UFF9_9GAMM</name>